<evidence type="ECO:0000256" key="5">
    <source>
        <dbReference type="SAM" id="MobiDB-lite"/>
    </source>
</evidence>
<evidence type="ECO:0000256" key="3">
    <source>
        <dbReference type="ARBA" id="ARBA00022833"/>
    </source>
</evidence>
<dbReference type="SMART" id="SM00249">
    <property type="entry name" value="PHD"/>
    <property type="match status" value="3"/>
</dbReference>
<evidence type="ECO:0000256" key="2">
    <source>
        <dbReference type="ARBA" id="ARBA00022771"/>
    </source>
</evidence>
<gene>
    <name evidence="7" type="ORF">KI387_013660</name>
</gene>
<evidence type="ECO:0000259" key="6">
    <source>
        <dbReference type="PROSITE" id="PS50016"/>
    </source>
</evidence>
<organism evidence="7 8">
    <name type="scientific">Taxus chinensis</name>
    <name type="common">Chinese yew</name>
    <name type="synonym">Taxus wallichiana var. chinensis</name>
    <dbReference type="NCBI Taxonomy" id="29808"/>
    <lineage>
        <taxon>Eukaryota</taxon>
        <taxon>Viridiplantae</taxon>
        <taxon>Streptophyta</taxon>
        <taxon>Embryophyta</taxon>
        <taxon>Tracheophyta</taxon>
        <taxon>Spermatophyta</taxon>
        <taxon>Pinopsida</taxon>
        <taxon>Pinidae</taxon>
        <taxon>Conifers II</taxon>
        <taxon>Cupressales</taxon>
        <taxon>Taxaceae</taxon>
        <taxon>Taxus</taxon>
    </lineage>
</organism>
<keyword evidence="3" id="KW-0862">Zinc</keyword>
<evidence type="ECO:0000256" key="4">
    <source>
        <dbReference type="PROSITE-ProRule" id="PRU00146"/>
    </source>
</evidence>
<protein>
    <recommendedName>
        <fullName evidence="6">PHD-type domain-containing protein</fullName>
    </recommendedName>
</protein>
<comment type="caution">
    <text evidence="7">The sequence shown here is derived from an EMBL/GenBank/DDBJ whole genome shotgun (WGS) entry which is preliminary data.</text>
</comment>
<dbReference type="InterPro" id="IPR011011">
    <property type="entry name" value="Znf_FYVE_PHD"/>
</dbReference>
<proteinExistence type="predicted"/>
<dbReference type="OMA" id="MECINEC"/>
<dbReference type="GO" id="GO:0008270">
    <property type="term" value="F:zinc ion binding"/>
    <property type="evidence" value="ECO:0007669"/>
    <property type="project" value="UniProtKB-KW"/>
</dbReference>
<feature type="region of interest" description="Disordered" evidence="5">
    <location>
        <begin position="487"/>
        <end position="527"/>
    </location>
</feature>
<dbReference type="InterPro" id="IPR019786">
    <property type="entry name" value="Zinc_finger_PHD-type_CS"/>
</dbReference>
<dbReference type="AlphaFoldDB" id="A0AA38CQW8"/>
<keyword evidence="2 4" id="KW-0863">Zinc-finger</keyword>
<dbReference type="PANTHER" id="PTHR47162:SF10">
    <property type="entry name" value="METHYL-CPG-BINDING DOMAIN-CONTAINING PROTEIN 9 ISOFORM X1"/>
    <property type="match status" value="1"/>
</dbReference>
<sequence>TVLNALDQEVIISMMIPEMPLGNGGSHRKMWENVRAVGQKIIVLANSLSECSEAAYQKQVAPLFGEKAGDNGLVDALKRKKVGSANEECLHEPPQNIDQHYLSKGNNQLGCIPSAEEHNTPTNLSIPMAEEHNIPNLSNSKENGQNVSLNGGEEAEDTSPNKDIASKNILNGKLEAENTSPNKDIASKNILNGGVEVENTSPNKDIASKDMDTMNQCVSNKQCNLPYNDELELSVHTFVCRSCGVNECDNSIVLCDACEAAYHTYCISPALEDIPSGSWYCASCVASGKNSKSLPKNNEKEGHHCIVCERLSRELEPENGGGFVESHTGGGRTGTCCDENVAGLHSNKEELEINQGEGVGREDTKVHASTEEEKLQSNELPVRKLCKVCSSGETDGDNLIECANTNCLFKYFHLSCLKPPLKCNPPPNWYCPSCICVTCQVDENDDQIVLCDGCDDGYHIYCVKPRLSAIPKRNWYCSSCRKIKRRRKNKERNPTGNISTEGLQGSKASMVGNTSSGMGRGVHNSQDCDMKISIPQDQLQATELGSPYYIVQEEPGVNSDENFGSKDNFRISFRTRNTPDSGEGAESKESGKRKRKSSEPRRAEG</sequence>
<feature type="region of interest" description="Disordered" evidence="5">
    <location>
        <begin position="555"/>
        <end position="605"/>
    </location>
</feature>
<dbReference type="InterPro" id="IPR001965">
    <property type="entry name" value="Znf_PHD"/>
</dbReference>
<accession>A0AA38CQW8</accession>
<evidence type="ECO:0000313" key="8">
    <source>
        <dbReference type="Proteomes" id="UP000824469"/>
    </source>
</evidence>
<feature type="compositionally biased region" description="Polar residues" evidence="5">
    <location>
        <begin position="135"/>
        <end position="149"/>
    </location>
</feature>
<feature type="compositionally biased region" description="Polar residues" evidence="5">
    <location>
        <begin position="494"/>
        <end position="527"/>
    </location>
</feature>
<keyword evidence="1" id="KW-0479">Metal-binding</keyword>
<feature type="domain" description="PHD-type" evidence="6">
    <location>
        <begin position="237"/>
        <end position="287"/>
    </location>
</feature>
<evidence type="ECO:0000256" key="1">
    <source>
        <dbReference type="ARBA" id="ARBA00022723"/>
    </source>
</evidence>
<dbReference type="InterPro" id="IPR019787">
    <property type="entry name" value="Znf_PHD-finger"/>
</dbReference>
<dbReference type="Proteomes" id="UP000824469">
    <property type="component" value="Unassembled WGS sequence"/>
</dbReference>
<dbReference type="Pfam" id="PF00628">
    <property type="entry name" value="PHD"/>
    <property type="match status" value="3"/>
</dbReference>
<evidence type="ECO:0000313" key="7">
    <source>
        <dbReference type="EMBL" id="KAH9302077.1"/>
    </source>
</evidence>
<name>A0AA38CQW8_TAXCH</name>
<feature type="domain" description="PHD-type" evidence="6">
    <location>
        <begin position="383"/>
        <end position="437"/>
    </location>
</feature>
<dbReference type="EMBL" id="JAHRHJ020000009">
    <property type="protein sequence ID" value="KAH9302077.1"/>
    <property type="molecule type" value="Genomic_DNA"/>
</dbReference>
<dbReference type="SUPFAM" id="SSF57903">
    <property type="entry name" value="FYVE/PHD zinc finger"/>
    <property type="match status" value="3"/>
</dbReference>
<dbReference type="Gene3D" id="2.30.30.1150">
    <property type="match status" value="1"/>
</dbReference>
<keyword evidence="8" id="KW-1185">Reference proteome</keyword>
<feature type="domain" description="PHD-type" evidence="6">
    <location>
        <begin position="433"/>
        <end position="483"/>
    </location>
</feature>
<dbReference type="PROSITE" id="PS50016">
    <property type="entry name" value="ZF_PHD_2"/>
    <property type="match status" value="3"/>
</dbReference>
<reference evidence="7 8" key="1">
    <citation type="journal article" date="2021" name="Nat. Plants">
        <title>The Taxus genome provides insights into paclitaxel biosynthesis.</title>
        <authorList>
            <person name="Xiong X."/>
            <person name="Gou J."/>
            <person name="Liao Q."/>
            <person name="Li Y."/>
            <person name="Zhou Q."/>
            <person name="Bi G."/>
            <person name="Li C."/>
            <person name="Du R."/>
            <person name="Wang X."/>
            <person name="Sun T."/>
            <person name="Guo L."/>
            <person name="Liang H."/>
            <person name="Lu P."/>
            <person name="Wu Y."/>
            <person name="Zhang Z."/>
            <person name="Ro D.K."/>
            <person name="Shang Y."/>
            <person name="Huang S."/>
            <person name="Yan J."/>
        </authorList>
    </citation>
    <scope>NUCLEOTIDE SEQUENCE [LARGE SCALE GENOMIC DNA]</scope>
    <source>
        <strain evidence="7">Ta-2019</strain>
    </source>
</reference>
<dbReference type="PROSITE" id="PS01359">
    <property type="entry name" value="ZF_PHD_1"/>
    <property type="match status" value="1"/>
</dbReference>
<dbReference type="Gene3D" id="3.30.40.10">
    <property type="entry name" value="Zinc/RING finger domain, C3HC4 (zinc finger)"/>
    <property type="match status" value="2"/>
</dbReference>
<dbReference type="InterPro" id="IPR013083">
    <property type="entry name" value="Znf_RING/FYVE/PHD"/>
</dbReference>
<feature type="region of interest" description="Disordered" evidence="5">
    <location>
        <begin position="134"/>
        <end position="165"/>
    </location>
</feature>
<dbReference type="PANTHER" id="PTHR47162">
    <property type="entry name" value="OS02G0192300 PROTEIN"/>
    <property type="match status" value="1"/>
</dbReference>
<feature type="non-terminal residue" evidence="7">
    <location>
        <position position="605"/>
    </location>
</feature>